<keyword evidence="2" id="KW-1003">Cell membrane</keyword>
<dbReference type="RefSeq" id="WP_121978688.1">
    <property type="nucleotide sequence ID" value="NZ_JBHTLH010000044.1"/>
</dbReference>
<protein>
    <submittedName>
        <fullName evidence="7">MATE family efflux transporter</fullName>
    </submittedName>
</protein>
<dbReference type="InterPro" id="IPR002528">
    <property type="entry name" value="MATE_fam"/>
</dbReference>
<evidence type="ECO:0000256" key="5">
    <source>
        <dbReference type="ARBA" id="ARBA00023136"/>
    </source>
</evidence>
<organism evidence="7 8">
    <name type="scientific">Lentilactobacillus raoultii</name>
    <dbReference type="NCBI Taxonomy" id="1987503"/>
    <lineage>
        <taxon>Bacteria</taxon>
        <taxon>Bacillati</taxon>
        <taxon>Bacillota</taxon>
        <taxon>Bacilli</taxon>
        <taxon>Lactobacillales</taxon>
        <taxon>Lactobacillaceae</taxon>
        <taxon>Lentilactobacillus</taxon>
    </lineage>
</organism>
<feature type="transmembrane region" description="Helical" evidence="6">
    <location>
        <begin position="397"/>
        <end position="421"/>
    </location>
</feature>
<evidence type="ECO:0000256" key="6">
    <source>
        <dbReference type="SAM" id="Phobius"/>
    </source>
</evidence>
<feature type="transmembrane region" description="Helical" evidence="6">
    <location>
        <begin position="111"/>
        <end position="133"/>
    </location>
</feature>
<dbReference type="EMBL" id="JBHTLH010000044">
    <property type="protein sequence ID" value="MFD1126466.1"/>
    <property type="molecule type" value="Genomic_DNA"/>
</dbReference>
<evidence type="ECO:0000313" key="8">
    <source>
        <dbReference type="Proteomes" id="UP001597156"/>
    </source>
</evidence>
<dbReference type="PANTHER" id="PTHR43823">
    <property type="entry name" value="SPORULATION PROTEIN YKVU"/>
    <property type="match status" value="1"/>
</dbReference>
<feature type="transmembrane region" description="Helical" evidence="6">
    <location>
        <begin position="201"/>
        <end position="225"/>
    </location>
</feature>
<sequence>MENEKSVDMSDSNSHELGTKGVSYLFFKYGFLTLLGMGAQAVMVILEGLFIGNGLGALGLATVSVVMPLELLNDALGGALGIGVSTVSALKKGEGKIKQAQKAFSDGFWATVILSVLLALLIGLNASSIASLLGAQSATHAAATTFIRIFMIGYPFAISGQVIVSMLRVDEQPGIGTIVMSFAAILAATELYYGIFIAKWGIIAVGIYYGMSIGLFFTGIFYFLFAKTKFKIRFDFKFDWKMLKDSVNISMPFFLVTMSSFVFTWVMNVMLGKFGNSIDVAAFGIVNGYIFYILNMVTVSFTTGMQPIVSYNFGAKLQKRVRGLLNVGMITNMVVIAGITLIFVIFSHPIIAFFAGGNAVLTKVTISAAVTMVCLTALGSTSNILSGYYQAINKVKISVFLGVTKFLILGTPLLIVLVLTLGVKGAWVSQPAADVFAFVIAVFIWRKELKHINKIEAY</sequence>
<keyword evidence="3 6" id="KW-0812">Transmembrane</keyword>
<dbReference type="Proteomes" id="UP001597156">
    <property type="component" value="Unassembled WGS sequence"/>
</dbReference>
<keyword evidence="8" id="KW-1185">Reference proteome</keyword>
<accession>A0ABW3PS33</accession>
<comment type="caution">
    <text evidence="7">The sequence shown here is derived from an EMBL/GenBank/DDBJ whole genome shotgun (WGS) entry which is preliminary data.</text>
</comment>
<keyword evidence="4 6" id="KW-1133">Transmembrane helix</keyword>
<feature type="transmembrane region" description="Helical" evidence="6">
    <location>
        <begin position="174"/>
        <end position="195"/>
    </location>
</feature>
<feature type="transmembrane region" description="Helical" evidence="6">
    <location>
        <begin position="280"/>
        <end position="302"/>
    </location>
</feature>
<proteinExistence type="predicted"/>
<dbReference type="PANTHER" id="PTHR43823:SF3">
    <property type="entry name" value="MULTIDRUG EXPORT PROTEIN MEPA"/>
    <property type="match status" value="1"/>
</dbReference>
<feature type="transmembrane region" description="Helical" evidence="6">
    <location>
        <begin position="427"/>
        <end position="445"/>
    </location>
</feature>
<gene>
    <name evidence="7" type="ORF">ACFQ22_14070</name>
</gene>
<evidence type="ECO:0000256" key="4">
    <source>
        <dbReference type="ARBA" id="ARBA00022989"/>
    </source>
</evidence>
<evidence type="ECO:0000256" key="1">
    <source>
        <dbReference type="ARBA" id="ARBA00004651"/>
    </source>
</evidence>
<feature type="transmembrane region" description="Helical" evidence="6">
    <location>
        <begin position="145"/>
        <end position="167"/>
    </location>
</feature>
<evidence type="ECO:0000256" key="3">
    <source>
        <dbReference type="ARBA" id="ARBA00022692"/>
    </source>
</evidence>
<feature type="transmembrane region" description="Helical" evidence="6">
    <location>
        <begin position="29"/>
        <end position="51"/>
    </location>
</feature>
<comment type="subcellular location">
    <subcellularLocation>
        <location evidence="1">Cell membrane</location>
        <topology evidence="1">Multi-pass membrane protein</topology>
    </subcellularLocation>
</comment>
<evidence type="ECO:0000313" key="7">
    <source>
        <dbReference type="EMBL" id="MFD1126466.1"/>
    </source>
</evidence>
<feature type="transmembrane region" description="Helical" evidence="6">
    <location>
        <begin position="323"/>
        <end position="346"/>
    </location>
</feature>
<dbReference type="Pfam" id="PF01554">
    <property type="entry name" value="MatE"/>
    <property type="match status" value="2"/>
</dbReference>
<keyword evidence="5 6" id="KW-0472">Membrane</keyword>
<dbReference type="InterPro" id="IPR051327">
    <property type="entry name" value="MATE_MepA_subfamily"/>
</dbReference>
<feature type="transmembrane region" description="Helical" evidence="6">
    <location>
        <begin position="71"/>
        <end position="90"/>
    </location>
</feature>
<name>A0ABW3PS33_9LACO</name>
<reference evidence="8" key="1">
    <citation type="journal article" date="2019" name="Int. J. Syst. Evol. Microbiol.">
        <title>The Global Catalogue of Microorganisms (GCM) 10K type strain sequencing project: providing services to taxonomists for standard genome sequencing and annotation.</title>
        <authorList>
            <consortium name="The Broad Institute Genomics Platform"/>
            <consortium name="The Broad Institute Genome Sequencing Center for Infectious Disease"/>
            <person name="Wu L."/>
            <person name="Ma J."/>
        </authorList>
    </citation>
    <scope>NUCLEOTIDE SEQUENCE [LARGE SCALE GENOMIC DNA]</scope>
    <source>
        <strain evidence="8">CCUG 71848</strain>
    </source>
</reference>
<evidence type="ECO:0000256" key="2">
    <source>
        <dbReference type="ARBA" id="ARBA00022475"/>
    </source>
</evidence>
<feature type="transmembrane region" description="Helical" evidence="6">
    <location>
        <begin position="366"/>
        <end position="385"/>
    </location>
</feature>
<feature type="transmembrane region" description="Helical" evidence="6">
    <location>
        <begin position="246"/>
        <end position="268"/>
    </location>
</feature>